<evidence type="ECO:0000256" key="2">
    <source>
        <dbReference type="SAM" id="Phobius"/>
    </source>
</evidence>
<dbReference type="VEuPathDB" id="TriTrypDB:TcYC6_0172940"/>
<dbReference type="VEuPathDB" id="TriTrypDB:TcCLB.506375.50"/>
<dbReference type="VEuPathDB" id="TriTrypDB:TCSYLVIO_003021"/>
<dbReference type="InterPro" id="IPR053915">
    <property type="entry name" value="DGF-1_b-sheet_dom"/>
</dbReference>
<feature type="domain" description="Dispersed gene family protein 1 beta-sheet" evidence="6">
    <location>
        <begin position="2088"/>
        <end position="2250"/>
    </location>
</feature>
<evidence type="ECO:0000259" key="4">
    <source>
        <dbReference type="Pfam" id="PF11038"/>
    </source>
</evidence>
<feature type="region of interest" description="Disordered" evidence="1">
    <location>
        <begin position="3416"/>
        <end position="3474"/>
    </location>
</feature>
<keyword evidence="2" id="KW-0812">Transmembrane</keyword>
<dbReference type="PANTHER" id="PTHR24044">
    <property type="entry name" value="NOTCH LIGAND FAMILY MEMBER"/>
    <property type="match status" value="1"/>
</dbReference>
<dbReference type="VEuPathDB" id="TriTrypDB:TCSYLVIO_010639"/>
<dbReference type="VEuPathDB" id="TriTrypDB:TcG_12634"/>
<dbReference type="Pfam" id="PF22274">
    <property type="entry name" value="DGF-1_beta-sheet"/>
    <property type="match status" value="7"/>
</dbReference>
<dbReference type="VEuPathDB" id="TriTrypDB:TcCL_NonESM10627"/>
<dbReference type="PANTHER" id="PTHR24044:SF308">
    <property type="entry name" value="DELTA-LIKE PROTEIN 3"/>
    <property type="match status" value="1"/>
</dbReference>
<dbReference type="VEuPathDB" id="TriTrypDB:TCSYLVIO_006456"/>
<dbReference type="InterPro" id="IPR050906">
    <property type="entry name" value="Notch_signaling"/>
</dbReference>
<evidence type="ECO:0000313" key="8">
    <source>
        <dbReference type="EMBL" id="PWV00850.1"/>
    </source>
</evidence>
<dbReference type="VEuPathDB" id="TriTrypDB:TCDM_13430"/>
<dbReference type="VEuPathDB" id="TriTrypDB:TcBrA4_0185570"/>
<name>A0A2V2VWT4_TRYCR</name>
<reference evidence="8 9" key="1">
    <citation type="journal article" date="2018" name="Microb. Genom.">
        <title>Expanding an expanded genome: long-read sequencing of Trypanosoma cruzi.</title>
        <authorList>
            <person name="Berna L."/>
            <person name="Rodriguez M."/>
            <person name="Chiribao M.L."/>
            <person name="Parodi-Talice A."/>
            <person name="Pita S."/>
            <person name="Rijo G."/>
            <person name="Alvarez-Valin F."/>
            <person name="Robello C."/>
        </authorList>
    </citation>
    <scope>NUCLEOTIDE SEQUENCE [LARGE SCALE GENOMIC DNA]</scope>
    <source>
        <strain evidence="8 9">TCC</strain>
    </source>
</reference>
<dbReference type="VEuPathDB" id="TriTrypDB:TCDM_10540"/>
<dbReference type="VEuPathDB" id="TriTrypDB:C4B63_140g6"/>
<dbReference type="VEuPathDB" id="TriTrypDB:TcCLB.476125.9"/>
<dbReference type="GO" id="GO:0045746">
    <property type="term" value="P:negative regulation of Notch signaling pathway"/>
    <property type="evidence" value="ECO:0007669"/>
    <property type="project" value="TreeGrafter"/>
</dbReference>
<dbReference type="VEuPathDB" id="TriTrypDB:TcCL_Unassigned00321"/>
<gene>
    <name evidence="8" type="ORF">C3747_205g12</name>
</gene>
<dbReference type="VEuPathDB" id="TriTrypDB:TcCLB.503469.9"/>
<dbReference type="Pfam" id="PF11024">
    <property type="entry name" value="DGF-1_4"/>
    <property type="match status" value="1"/>
</dbReference>
<feature type="transmembrane region" description="Helical" evidence="2">
    <location>
        <begin position="3284"/>
        <end position="3306"/>
    </location>
</feature>
<evidence type="ECO:0000259" key="7">
    <source>
        <dbReference type="Pfam" id="PF22279"/>
    </source>
</evidence>
<feature type="domain" description="Dispersed gene family protein 1 N-terminal" evidence="7">
    <location>
        <begin position="2321"/>
        <end position="2425"/>
    </location>
</feature>
<feature type="domain" description="Dispersed gene family protein 1 C-terminal" evidence="5">
    <location>
        <begin position="3141"/>
        <end position="3398"/>
    </location>
</feature>
<dbReference type="VEuPathDB" id="TriTrypDB:ECC02_011737"/>
<dbReference type="GO" id="GO:0005112">
    <property type="term" value="F:Notch binding"/>
    <property type="evidence" value="ECO:0007669"/>
    <property type="project" value="TreeGrafter"/>
</dbReference>
<dbReference type="VEuPathDB" id="TriTrypDB:TcG_11494"/>
<comment type="caution">
    <text evidence="8">The sequence shown here is derived from an EMBL/GenBank/DDBJ whole genome shotgun (WGS) entry which is preliminary data.</text>
</comment>
<accession>A0A2V2VWT4</accession>
<dbReference type="VEuPathDB" id="TriTrypDB:Tc_MARK_7790"/>
<dbReference type="VEuPathDB" id="TriTrypDB:Tc_MARK_4976"/>
<feature type="compositionally biased region" description="Low complexity" evidence="1">
    <location>
        <begin position="3435"/>
        <end position="3449"/>
    </location>
</feature>
<dbReference type="VEuPathDB" id="TriTrypDB:Tc_MARK_9153"/>
<evidence type="ECO:0000259" key="6">
    <source>
        <dbReference type="Pfam" id="PF22274"/>
    </source>
</evidence>
<feature type="transmembrane region" description="Helical" evidence="2">
    <location>
        <begin position="3372"/>
        <end position="3397"/>
    </location>
</feature>
<dbReference type="VEuPathDB" id="TriTrypDB:Tc_MARK_9259"/>
<dbReference type="InterPro" id="IPR053914">
    <property type="entry name" value="DGF-1_N"/>
</dbReference>
<dbReference type="InterPro" id="IPR011050">
    <property type="entry name" value="Pectin_lyase_fold/virulence"/>
</dbReference>
<feature type="transmembrane region" description="Helical" evidence="2">
    <location>
        <begin position="3210"/>
        <end position="3235"/>
    </location>
</feature>
<feature type="domain" description="Dispersed gene family protein 1" evidence="4">
    <location>
        <begin position="2946"/>
        <end position="3066"/>
    </location>
</feature>
<feature type="domain" description="Dispersed gene family protein 1 beta-sheet" evidence="6">
    <location>
        <begin position="2488"/>
        <end position="2656"/>
    </location>
</feature>
<dbReference type="InterPro" id="IPR021004">
    <property type="entry name" value="Dispersed_gene_fam_prot1_dom4"/>
</dbReference>
<feature type="domain" description="Dispersed gene family protein 1" evidence="3">
    <location>
        <begin position="2832"/>
        <end position="2907"/>
    </location>
</feature>
<dbReference type="VEuPathDB" id="TriTrypDB:TcG_12666"/>
<dbReference type="VEuPathDB" id="TriTrypDB:TcCL_ESM10390"/>
<dbReference type="VEuPathDB" id="TriTrypDB:TcG_11493"/>
<dbReference type="VEuPathDB" id="TriTrypDB:Tc_MARK_4977"/>
<dbReference type="VEuPathDB" id="TriTrypDB:TCDM_12663"/>
<evidence type="ECO:0000259" key="5">
    <source>
        <dbReference type="Pfam" id="PF11040"/>
    </source>
</evidence>
<feature type="domain" description="Dispersed gene family protein 1 N-terminal" evidence="7">
    <location>
        <begin position="1123"/>
        <end position="1220"/>
    </location>
</feature>
<feature type="domain" description="Dispersed gene family protein 1 beta-sheet" evidence="6">
    <location>
        <begin position="1687"/>
        <end position="1820"/>
    </location>
</feature>
<evidence type="ECO:0000313" key="9">
    <source>
        <dbReference type="Proteomes" id="UP000246078"/>
    </source>
</evidence>
<dbReference type="VEuPathDB" id="TriTrypDB:TcG_10907"/>
<dbReference type="Pfam" id="PF11040">
    <property type="entry name" value="DGF-1_C"/>
    <property type="match status" value="1"/>
</dbReference>
<dbReference type="VEuPathDB" id="TriTrypDB:TcCLB.508425.10"/>
<feature type="domain" description="Dispersed gene family protein 1 beta-sheet" evidence="6">
    <location>
        <begin position="489"/>
        <end position="647"/>
    </location>
</feature>
<evidence type="ECO:0000259" key="3">
    <source>
        <dbReference type="Pfam" id="PF11024"/>
    </source>
</evidence>
<dbReference type="VEuPathDB" id="TriTrypDB:TcG_10576"/>
<feature type="domain" description="Dispersed gene family protein 1 beta-sheet" evidence="6">
    <location>
        <begin position="1289"/>
        <end position="1443"/>
    </location>
</feature>
<dbReference type="VEuPathDB" id="TriTrypDB:TCSYLVIO_000472"/>
<feature type="transmembrane region" description="Helical" evidence="2">
    <location>
        <begin position="3338"/>
        <end position="3360"/>
    </location>
</feature>
<keyword evidence="2" id="KW-1133">Transmembrane helix</keyword>
<dbReference type="VEuPathDB" id="TriTrypDB:TCSYLVIO_005399"/>
<dbReference type="VEuPathDB" id="TriTrypDB:TCSYLVIO_010768"/>
<dbReference type="VEuPathDB" id="TriTrypDB:TcCLB.510677.9"/>
<protein>
    <submittedName>
        <fullName evidence="8">Dispersed gene family protein 1 (DGF-1)</fullName>
    </submittedName>
</protein>
<feature type="domain" description="Dispersed gene family protein 1 N-terminal" evidence="7">
    <location>
        <begin position="2729"/>
        <end position="2825"/>
    </location>
</feature>
<dbReference type="Proteomes" id="UP000246078">
    <property type="component" value="Unassembled WGS sequence"/>
</dbReference>
<dbReference type="VEuPathDB" id="TriTrypDB:TCSYLVIO_009409"/>
<dbReference type="Gene3D" id="2.160.20.10">
    <property type="entry name" value="Single-stranded right-handed beta-helix, Pectin lyase-like"/>
    <property type="match status" value="1"/>
</dbReference>
<dbReference type="InterPro" id="IPR021282">
    <property type="entry name" value="Dispersed_gene_fam_prot1_dom5"/>
</dbReference>
<dbReference type="EMBL" id="PRFC01000205">
    <property type="protein sequence ID" value="PWV00850.1"/>
    <property type="molecule type" value="Genomic_DNA"/>
</dbReference>
<dbReference type="InterPro" id="IPR006626">
    <property type="entry name" value="PbH1"/>
</dbReference>
<dbReference type="InterPro" id="IPR012334">
    <property type="entry name" value="Pectin_lyas_fold"/>
</dbReference>
<feature type="domain" description="Dispersed gene family protein 1 N-terminal" evidence="7">
    <location>
        <begin position="1537"/>
        <end position="1616"/>
    </location>
</feature>
<dbReference type="SMART" id="SM00710">
    <property type="entry name" value="PbH1"/>
    <property type="match status" value="15"/>
</dbReference>
<dbReference type="GO" id="GO:0005886">
    <property type="term" value="C:plasma membrane"/>
    <property type="evidence" value="ECO:0007669"/>
    <property type="project" value="TreeGrafter"/>
</dbReference>
<dbReference type="VEuPathDB" id="TriTrypDB:Tc_MARK_9107"/>
<evidence type="ECO:0000256" key="1">
    <source>
        <dbReference type="SAM" id="MobiDB-lite"/>
    </source>
</evidence>
<dbReference type="VEuPathDB" id="TriTrypDB:TcCL_Unassigned04902"/>
<dbReference type="VEuPathDB" id="TriTrypDB:Tc_MARK_6904"/>
<dbReference type="VEuPathDB" id="TriTrypDB:TCSYLVIO_009184"/>
<dbReference type="VEuPathDB" id="TriTrypDB:C3747_205g12"/>
<organism evidence="8 9">
    <name type="scientific">Trypanosoma cruzi</name>
    <dbReference type="NCBI Taxonomy" id="5693"/>
    <lineage>
        <taxon>Eukaryota</taxon>
        <taxon>Discoba</taxon>
        <taxon>Euglenozoa</taxon>
        <taxon>Kinetoplastea</taxon>
        <taxon>Metakinetoplastina</taxon>
        <taxon>Trypanosomatida</taxon>
        <taxon>Trypanosomatidae</taxon>
        <taxon>Trypanosoma</taxon>
        <taxon>Schizotrypanum</taxon>
    </lineage>
</organism>
<dbReference type="Pfam" id="PF11038">
    <property type="entry name" value="DGF-1_5"/>
    <property type="match status" value="1"/>
</dbReference>
<feature type="compositionally biased region" description="Basic and acidic residues" evidence="1">
    <location>
        <begin position="3454"/>
        <end position="3471"/>
    </location>
</feature>
<dbReference type="VEuPathDB" id="TriTrypDB:ECC02_011922"/>
<dbReference type="VEuPathDB" id="TriTrypDB:TCSYLVIO_011017"/>
<dbReference type="GO" id="GO:0007219">
    <property type="term" value="P:Notch signaling pathway"/>
    <property type="evidence" value="ECO:0007669"/>
    <property type="project" value="TreeGrafter"/>
</dbReference>
<feature type="transmembrane region" description="Helical" evidence="2">
    <location>
        <begin position="3183"/>
        <end position="3204"/>
    </location>
</feature>
<sequence length="3504" mass="363542">MWSAVGACPHSRHRVRRRAAATVRVAVLLLVLALVSLAAWMPAVHAVALRLRGGTVERAITVGRAVDTVLMDGVCITNGVAVVLDVAAMLPGALRIELRNCVCDGGAQIYVRGYGGEPATERSLEVSVSGLSGSYCSLVFVHNLPAHTNVTVRDSTIVTPGPMRYSQLSGLTDAVASPLVLHATSLLQTQLRVSNTVLRSLQAGGSAVYVGGGVDLLSSAVVLDGVSLEASGGPTASAMHVASLSRLSLRNHSVFSVTNVSVVSSGGGIVLGERLAVFDSVLRFVGVEGSVASSSLVRCGGGTVGVGGWVDMHDVWAVGEASTVASLSGVTLGGGAVSIARCAATGATLAAGPTITSGAVSVQCNRAGGRVLQSGGDYRLAGLPSVSVVPCDGCAAALACFDALTASFSECVCSCRAGGVGEACLPFDMPPASSGGGGAQDCVSGVTLMESVTVGGGRATACFDSVVFSGPITVAVDLHLMDAFADALNVTLRHCVLVGGAQLRIGGLSESTAHLVPHALVNMTNVTSLEGTIVLHGAMPLNSSVLLANSTLRATVGGSQYVPTTPGHEKSRYGPALVLDGVRLLSTWFVMTRSTLVCGGGSCAAILVERGLGVNLSSVFYMDNCAVNSQMHVMYVLASDLRVSGGSVFSIQNSSWSAPSTEYYKGACVFGDVVVDGGSVLQVVSSEFRLGFAMLMAKTLTVTDGSWLVHRDNAFRTAYVVHVDKYDGVAFRDRSVWSILHNDFGYGSYSSTTAYMTSFWSAQDDASPIIYGTCNELRGSPVTDYDEDLYIRTPVTALDCGTCTVDAVCFAARTSSVSGCGCVCAAGGYGDTCLPAAVPDGLGPLPLPDADDTEVRCVHGGSISSVDYPDPGVRGLCFVNVTFTATILLDLWSFDAPGKTLNITLLQCVLMGLSIKGSGASVHVNVTSSMLDSGALEFEGDFGASSQMLVVGSKLLSASSHAIQFPRFTLGTNSTLLLLENNMEGESFAVFFPVPVVIDGAGIVIKGNTLKSTKMSYSSESAIYYKDVDVKNGGYIDVENNTMSAAIGIHFQFLVSVSSAGLLRVADCTFTGSTEAFNSALVQLSDSVTLQGGAQWRVEGNNVSAASVLSMPFSWYSIGLSGSGTTVSLAHNRQADSSKAFAEITSSDSIVTSPARFVVGCNMQGEKEVSYDGVFPEDVVVFGCGTCNDDAACYMPGTESVDRSSCSCSCKGGWHGASCLPFEVPDTVVPPLPERAVDGDTSCVVNQTLTSLALNMWKTHHCYVGVTFSGVGAVLTLSLNRMPLHLPINITLTGCTFRDGAALQFVGGTEAAESAGVLIRVSQTVMRSSVVLFRRALPQHCDIAVTEVDAEQSSDIQLSGTASSKLSVVMLDDVVLSASSLLVSNVKARALGYGGYGLYSIGTLTLVGGSSLYTRYCSFHKYTHMLYMHRLIASDRSVFALLNNTMATGTSFLYKYYDFTVSNHSVLRVVGNSGSVSYTIYAYNSWSVRNSSWLDWRDNDVGAGAMFRHFSFGGSVNIDGSSVVTLTGCKMGSTGLSESLLSRIDAGYGFVAGCLTVAGRVLTTAAELELNGITDVTTVEVCGECTKDGDCFAPLTTAVSDCKCQCAAGGHGDVCVPAPVPAGPPPPMLLPPPPPPVGECISDMVYPEVAQSVGSGLSWLCYRNVTFSGGGMSLTVLIGAMTGDVANITFDGCTWRDGAVLLLLGNAHAAVGSLNVFVTGNTFDDALLSPEGDFPPHTNITISGNRFKVTRLISRPGLEIWSPSCVAMNGLAVSNDSAVVLSGNVFQTVTASSSAIHVVGSALRVSWHSLFAVMGNMFHMDDGGAKVIYLGGSGQSSSLDVLNNSAVVIRGNVVSRPVSYFMLFYWALRVESWSAVVFQGNDMQGILNVFRSMFLSYVYYNSWLQLSGNLCRESPSDAFAYAYPGVNLRNSTVSVSGNKFISSTGTLTVLWIYSGPSDLTNGAVVAACNTVNDKEGVEYSIPSVYNATILSCSDPCTLAASCFPAYTATVSSNDCACRCAEGGHGDACLPVAVPEPSSTDGADSCVQDVIVDGEVNAGFGTSVVCYVGVTFAADVVVDVGLMSGSVRNVTLANCTFVGGASLYVVGWLSDPPAGQRADVLISGLESRSGGGVLVANRFPPGSRVTVVDSVLVAEKRVAYRGAYDLGDASACLVVHKVNLTGSVLTIARTQVAAVFRDAVGVLVVGGVALSSRGALYVEGLSVQTALGLCVSVEGGVAASGGSVVAFVDSDFLLCKHAVSVRGTVSVSGSAVALVRSDFASTEDYAVAFDSTVSLVGGSMLLAKGNVHDGVSREMLYAAGAVTAAGSTLSFVRNRVLLPRMLSVNLSLSAGAHLRVACNDAGGRVLSTAEEYAAAGFGDAGSIDVAGCDACDRDTHCYAPGTATASMKDGVCVCACGSGGYGEACVPVGAPALPPAVGTASSVFVRENLTVRSVFVVPAGASEVTLRHVVLDGVSPVLYVPWMARDGVRIVVQNVSLQNGAVLYVMGGGALRGARAAGSDESGPVELSVCDVEALNGAIVLTGTYPAGSVLTVTDSLLVAARSTPLVYLSGSQSSLYAPVLVLSGLRLVRSVLVVSGVALVTVMTGGRTVVVDGAVLEVVGGGVALDAAVFGGEYALYASARVVALEGAVLRVSGSQVYAAHGLVFDNGVMANASAVVVNDNAGVLTDGALLVLREAVSFVCGSWLSVRGNSISGTLLSVPPNPRSVEFVQSTLTLHKNAGSGPVVMDGTVELGGAGRKFVVGCLTLNGQALQPIDYRPAGIIGKFRPVACSVCDADVRCFAAATRAMSRSCGCRCAEGGYGRDCLPVYLPQVDGCNRTPEKPLLSHTATLTATCSLTPTWTPTPPTTSLSTTRYSQTNYGPTETLQVTRTETLLPTPTPAASVTATVLPTATMTASESLSMSLSVSSTPWWSDVACPTFAVTTTAAGGSLTQNDIRGGGSAVPTRLMVVLPPPFRWASDPQLGTHLSLVPVSTAQPSGFGGPWGAMLSNATWERNATNPSTVLELAVPVHRGYFIAADETIVIRCDAAAVSGGCNGVLLGSFTIASNTLPAVASALSTITGVVAGATAVAVVVTGGLGSILEMQALGVFARVSCASAQERASTVALPYFLSVFAALDPLWMVVGNALLAAVFGCVHYGVTAAFQRWRGVDAASAWAAMRFPSLTYVVAHAMHLGIFFGSVVALAMPGARVQHYVIGVVGVLYGVAFPAGVCYLIARHTGASFTKYWHFLKKPLHERLLYPVGYWHPAAQQRMYGGMLTNMKGNYVYWCVFQLSVLCVVGLIAAVHPPAGSCHVLYICMAAVLLAGAGVVAFTNMMRSAFLTVMRTASFVLLAALCVVSAANHLAPSDGGARAYAALLMLLTAVLLAATLYCAVLWYVEDRHWQELREPQRGGLDALLRDDEESDEELRKHDDRTSSSYASGTASASSYRPPAPPRRERIIVGDERNPDTIDRQPQPLAVDAHSNALSFLDRASTTRGSVNHAIL</sequence>
<feature type="domain" description="Dispersed gene family protein 1 beta-sheet" evidence="6">
    <location>
        <begin position="95"/>
        <end position="253"/>
    </location>
</feature>
<feature type="transmembrane region" description="Helical" evidence="2">
    <location>
        <begin position="3146"/>
        <end position="3163"/>
    </location>
</feature>
<feature type="domain" description="Dispersed gene family protein 1 beta-sheet" evidence="6">
    <location>
        <begin position="902"/>
        <end position="1030"/>
    </location>
</feature>
<dbReference type="SUPFAM" id="SSF51126">
    <property type="entry name" value="Pectin lyase-like"/>
    <property type="match status" value="1"/>
</dbReference>
<dbReference type="InterPro" id="IPR021053">
    <property type="entry name" value="Dispersed_gene_fam_prot1_C"/>
</dbReference>
<dbReference type="VEuPathDB" id="TriTrypDB:TCSYLVIO_011069"/>
<keyword evidence="2" id="KW-0472">Membrane</keyword>
<feature type="domain" description="Dispersed gene family protein 1 N-terminal" evidence="7">
    <location>
        <begin position="330"/>
        <end position="425"/>
    </location>
</feature>
<proteinExistence type="predicted"/>
<feature type="transmembrane region" description="Helical" evidence="2">
    <location>
        <begin position="3312"/>
        <end position="3331"/>
    </location>
</feature>
<dbReference type="Pfam" id="PF22279">
    <property type="entry name" value="DGF-1_N"/>
    <property type="match status" value="5"/>
</dbReference>